<protein>
    <submittedName>
        <fullName evidence="2">Uncharacterized protein</fullName>
    </submittedName>
</protein>
<evidence type="ECO:0000313" key="3">
    <source>
        <dbReference type="Proteomes" id="UP000027936"/>
    </source>
</evidence>
<reference evidence="2 3" key="1">
    <citation type="submission" date="2014-04" db="EMBL/GenBank/DDBJ databases">
        <title>Draft genome sequence of Bacillus azotoformans MEV2011, a (co-) denitrifying strain unable to grow in the presence of oxygen.</title>
        <authorList>
            <person name="Nielsen M."/>
            <person name="Schreiber L."/>
            <person name="Finster K."/>
            <person name="Schramm A."/>
        </authorList>
    </citation>
    <scope>NUCLEOTIDE SEQUENCE [LARGE SCALE GENOMIC DNA]</scope>
    <source>
        <strain evidence="2 3">MEV2011</strain>
    </source>
</reference>
<feature type="transmembrane region" description="Helical" evidence="1">
    <location>
        <begin position="74"/>
        <end position="98"/>
    </location>
</feature>
<proteinExistence type="predicted"/>
<feature type="transmembrane region" description="Helical" evidence="1">
    <location>
        <begin position="147"/>
        <end position="164"/>
    </location>
</feature>
<evidence type="ECO:0000313" key="2">
    <source>
        <dbReference type="EMBL" id="KEF35933.1"/>
    </source>
</evidence>
<keyword evidence="1" id="KW-1133">Transmembrane helix</keyword>
<dbReference type="OrthoDB" id="2873693at2"/>
<dbReference type="RefSeq" id="WP_035199034.1">
    <property type="nucleotide sequence ID" value="NZ_JJRY01000042.1"/>
</dbReference>
<dbReference type="AlphaFoldDB" id="A0A072NG74"/>
<feature type="transmembrane region" description="Helical" evidence="1">
    <location>
        <begin position="42"/>
        <end position="62"/>
    </location>
</feature>
<feature type="transmembrane region" description="Helical" evidence="1">
    <location>
        <begin position="7"/>
        <end position="27"/>
    </location>
</feature>
<organism evidence="2 3">
    <name type="scientific">Schinkia azotoformans MEV2011</name>
    <dbReference type="NCBI Taxonomy" id="1348973"/>
    <lineage>
        <taxon>Bacteria</taxon>
        <taxon>Bacillati</taxon>
        <taxon>Bacillota</taxon>
        <taxon>Bacilli</taxon>
        <taxon>Bacillales</taxon>
        <taxon>Bacillaceae</taxon>
        <taxon>Calidifontibacillus/Schinkia group</taxon>
        <taxon>Schinkia</taxon>
    </lineage>
</organism>
<dbReference type="Proteomes" id="UP000027936">
    <property type="component" value="Unassembled WGS sequence"/>
</dbReference>
<keyword evidence="1" id="KW-0472">Membrane</keyword>
<name>A0A072NG74_SCHAZ</name>
<evidence type="ECO:0000256" key="1">
    <source>
        <dbReference type="SAM" id="Phobius"/>
    </source>
</evidence>
<gene>
    <name evidence="2" type="ORF">M670_04906</name>
</gene>
<feature type="transmembrane region" description="Helical" evidence="1">
    <location>
        <begin position="110"/>
        <end position="135"/>
    </location>
</feature>
<keyword evidence="1" id="KW-0812">Transmembrane</keyword>
<dbReference type="EMBL" id="JJRY01000042">
    <property type="protein sequence ID" value="KEF35933.1"/>
    <property type="molecule type" value="Genomic_DNA"/>
</dbReference>
<sequence length="167" mass="19696">MEKSYVFKQFTCILFLFLFAFIADYYIQNVNIDIDSVVMKQLIMFIAISILLFVCNQLIYNYAKKEEGFMQHKVWNKMFIVILIWLMISFVVFTFLFFTTPLESLISSHAWIMFIVAYYFLFFINLLVLSIVHVIVDTLMKVEKKLIITWASSSLVIAIILFGLPSF</sequence>
<dbReference type="PATRIC" id="fig|1348973.3.peg.4773"/>
<accession>A0A072NG74</accession>
<comment type="caution">
    <text evidence="2">The sequence shown here is derived from an EMBL/GenBank/DDBJ whole genome shotgun (WGS) entry which is preliminary data.</text>
</comment>